<sequence length="39" mass="4692">MLHHDNENDFMRLSDIEKNLDVMSYRIYHGPLVETVQQC</sequence>
<reference evidence="1 2" key="1">
    <citation type="submission" date="2019-03" db="EMBL/GenBank/DDBJ databases">
        <title>Genomic Encyclopedia of Type Strains, Phase IV (KMG-IV): sequencing the most valuable type-strain genomes for metagenomic binning, comparative biology and taxonomic classification.</title>
        <authorList>
            <person name="Goeker M."/>
        </authorList>
    </citation>
    <scope>NUCLEOTIDE SEQUENCE [LARGE SCALE GENOMIC DNA]</scope>
    <source>
        <strain evidence="1 2">DSM 24455</strain>
    </source>
</reference>
<proteinExistence type="predicted"/>
<gene>
    <name evidence="1" type="ORF">EDD71_10176</name>
</gene>
<evidence type="ECO:0000313" key="2">
    <source>
        <dbReference type="Proteomes" id="UP000295325"/>
    </source>
</evidence>
<comment type="caution">
    <text evidence="1">The sequence shown here is derived from an EMBL/GenBank/DDBJ whole genome shotgun (WGS) entry which is preliminary data.</text>
</comment>
<protein>
    <submittedName>
        <fullName evidence="1">Uncharacterized protein</fullName>
    </submittedName>
</protein>
<dbReference type="AlphaFoldDB" id="A0A4R7KUB4"/>
<dbReference type="Proteomes" id="UP000295325">
    <property type="component" value="Unassembled WGS sequence"/>
</dbReference>
<accession>A0A4R7KUB4</accession>
<evidence type="ECO:0000313" key="1">
    <source>
        <dbReference type="EMBL" id="TDT63649.1"/>
    </source>
</evidence>
<keyword evidence="2" id="KW-1185">Reference proteome</keyword>
<name>A0A4R7KUB4_9CLOT</name>
<organism evidence="1 2">
    <name type="scientific">Fonticella tunisiensis</name>
    <dbReference type="NCBI Taxonomy" id="1096341"/>
    <lineage>
        <taxon>Bacteria</taxon>
        <taxon>Bacillati</taxon>
        <taxon>Bacillota</taxon>
        <taxon>Clostridia</taxon>
        <taxon>Eubacteriales</taxon>
        <taxon>Clostridiaceae</taxon>
        <taxon>Fonticella</taxon>
    </lineage>
</organism>
<dbReference type="EMBL" id="SOAZ01000001">
    <property type="protein sequence ID" value="TDT63649.1"/>
    <property type="molecule type" value="Genomic_DNA"/>
</dbReference>